<dbReference type="SUPFAM" id="SSF56112">
    <property type="entry name" value="Protein kinase-like (PK-like)"/>
    <property type="match status" value="1"/>
</dbReference>
<comment type="caution">
    <text evidence="3">The sequence shown here is derived from an EMBL/GenBank/DDBJ whole genome shotgun (WGS) entry which is preliminary data.</text>
</comment>
<feature type="compositionally biased region" description="Pro residues" evidence="1">
    <location>
        <begin position="513"/>
        <end position="522"/>
    </location>
</feature>
<dbReference type="AlphaFoldDB" id="A0AAN7BFV4"/>
<accession>A0AAN7BFV4</accession>
<dbReference type="Proteomes" id="UP001301958">
    <property type="component" value="Unassembled WGS sequence"/>
</dbReference>
<organism evidence="3 4">
    <name type="scientific">Podospora fimiseda</name>
    <dbReference type="NCBI Taxonomy" id="252190"/>
    <lineage>
        <taxon>Eukaryota</taxon>
        <taxon>Fungi</taxon>
        <taxon>Dikarya</taxon>
        <taxon>Ascomycota</taxon>
        <taxon>Pezizomycotina</taxon>
        <taxon>Sordariomycetes</taxon>
        <taxon>Sordariomycetidae</taxon>
        <taxon>Sordariales</taxon>
        <taxon>Podosporaceae</taxon>
        <taxon>Podospora</taxon>
    </lineage>
</organism>
<feature type="compositionally biased region" description="Low complexity" evidence="1">
    <location>
        <begin position="523"/>
        <end position="537"/>
    </location>
</feature>
<dbReference type="Gene3D" id="3.90.1200.10">
    <property type="match status" value="1"/>
</dbReference>
<dbReference type="InterPro" id="IPR002575">
    <property type="entry name" value="Aminoglycoside_PTrfase"/>
</dbReference>
<name>A0AAN7BFV4_9PEZI</name>
<dbReference type="Pfam" id="PF01636">
    <property type="entry name" value="APH"/>
    <property type="match status" value="1"/>
</dbReference>
<evidence type="ECO:0000313" key="4">
    <source>
        <dbReference type="Proteomes" id="UP001301958"/>
    </source>
</evidence>
<sequence>MRSPTGSRDGLIWDDNGLGPVARWARQPNIDAIDRVCRRALRIDDDEASRDHCIVTFHCNGEFSKLYNVDTIRGKFIMRISLPVDPRNKTRAEAMTLRLVHRSTDIPVPKVIAFQDFAGQDELGFEWLLMECIPGKPAYYRWRKMTETQKEALTKKVAEFHSQLFRCGNLGRGFRTIGTLGTLPESDTHSTNPEVGPIVDSVFFAGPRFNYPIPRGPFHSSHDWLRAYLNLIISEHSTALAKAQTQDDKDHAELVLRLARKLMRLVHKVFPSLVNPAENTVLWHDDLSLKNIMVDDQGKVTGVIGWECVSALPKWMACQIPAFLRGAGRTQKPDRECYTNVSQSTSGIPEEDDADDRLDNEGKTELYWIHLMEYEQTQLRKIYYDRMRQLRPEWDKEVEEAELKVDFLGAVSRCGTQFYPVRVEQWADAIERREFVSLMHVLRMGIKQLDKDEPAAGHTINRAGTPTSTFSGSGGSSGVRTSSGAPPKPGSSASVTFRTPQWKRQDSESRPSSPRPGSPLPARPGSSMSTASTSTITVKPPTGSASASVALVRTRMG</sequence>
<keyword evidence="4" id="KW-1185">Reference proteome</keyword>
<feature type="domain" description="Aminoglycoside phosphotransferase" evidence="2">
    <location>
        <begin position="67"/>
        <end position="309"/>
    </location>
</feature>
<protein>
    <submittedName>
        <fullName evidence="3">Altered inheritance of mitochondria protein 9</fullName>
    </submittedName>
</protein>
<evidence type="ECO:0000259" key="2">
    <source>
        <dbReference type="Pfam" id="PF01636"/>
    </source>
</evidence>
<dbReference type="EMBL" id="MU865496">
    <property type="protein sequence ID" value="KAK4222022.1"/>
    <property type="molecule type" value="Genomic_DNA"/>
</dbReference>
<dbReference type="PANTHER" id="PTHR21310">
    <property type="entry name" value="AMINOGLYCOSIDE PHOSPHOTRANSFERASE-RELATED-RELATED"/>
    <property type="match status" value="1"/>
</dbReference>
<dbReference type="InterPro" id="IPR011009">
    <property type="entry name" value="Kinase-like_dom_sf"/>
</dbReference>
<evidence type="ECO:0000313" key="3">
    <source>
        <dbReference type="EMBL" id="KAK4222022.1"/>
    </source>
</evidence>
<reference evidence="3" key="2">
    <citation type="submission" date="2023-05" db="EMBL/GenBank/DDBJ databases">
        <authorList>
            <consortium name="Lawrence Berkeley National Laboratory"/>
            <person name="Steindorff A."/>
            <person name="Hensen N."/>
            <person name="Bonometti L."/>
            <person name="Westerberg I."/>
            <person name="Brannstrom I.O."/>
            <person name="Guillou S."/>
            <person name="Cros-Aarteil S."/>
            <person name="Calhoun S."/>
            <person name="Haridas S."/>
            <person name="Kuo A."/>
            <person name="Mondo S."/>
            <person name="Pangilinan J."/>
            <person name="Riley R."/>
            <person name="Labutti K."/>
            <person name="Andreopoulos B."/>
            <person name="Lipzen A."/>
            <person name="Chen C."/>
            <person name="Yanf M."/>
            <person name="Daum C."/>
            <person name="Ng V."/>
            <person name="Clum A."/>
            <person name="Ohm R."/>
            <person name="Martin F."/>
            <person name="Silar P."/>
            <person name="Natvig D."/>
            <person name="Lalanne C."/>
            <person name="Gautier V."/>
            <person name="Ament-Velasquez S.L."/>
            <person name="Kruys A."/>
            <person name="Hutchinson M.I."/>
            <person name="Powell A.J."/>
            <person name="Barry K."/>
            <person name="Miller A.N."/>
            <person name="Grigoriev I.V."/>
            <person name="Debuchy R."/>
            <person name="Gladieux P."/>
            <person name="Thoren M.H."/>
            <person name="Johannesson H."/>
        </authorList>
    </citation>
    <scope>NUCLEOTIDE SEQUENCE</scope>
    <source>
        <strain evidence="3">CBS 990.96</strain>
    </source>
</reference>
<feature type="compositionally biased region" description="Low complexity" evidence="1">
    <location>
        <begin position="478"/>
        <end position="494"/>
    </location>
</feature>
<feature type="region of interest" description="Disordered" evidence="1">
    <location>
        <begin position="339"/>
        <end position="358"/>
    </location>
</feature>
<feature type="region of interest" description="Disordered" evidence="1">
    <location>
        <begin position="456"/>
        <end position="557"/>
    </location>
</feature>
<dbReference type="InterPro" id="IPR051678">
    <property type="entry name" value="AGP_Transferase"/>
</dbReference>
<proteinExistence type="predicted"/>
<gene>
    <name evidence="3" type="ORF">QBC38DRAFT_490835</name>
</gene>
<reference evidence="3" key="1">
    <citation type="journal article" date="2023" name="Mol. Phylogenet. Evol.">
        <title>Genome-scale phylogeny and comparative genomics of the fungal order Sordariales.</title>
        <authorList>
            <person name="Hensen N."/>
            <person name="Bonometti L."/>
            <person name="Westerberg I."/>
            <person name="Brannstrom I.O."/>
            <person name="Guillou S."/>
            <person name="Cros-Aarteil S."/>
            <person name="Calhoun S."/>
            <person name="Haridas S."/>
            <person name="Kuo A."/>
            <person name="Mondo S."/>
            <person name="Pangilinan J."/>
            <person name="Riley R."/>
            <person name="LaButti K."/>
            <person name="Andreopoulos B."/>
            <person name="Lipzen A."/>
            <person name="Chen C."/>
            <person name="Yan M."/>
            <person name="Daum C."/>
            <person name="Ng V."/>
            <person name="Clum A."/>
            <person name="Steindorff A."/>
            <person name="Ohm R.A."/>
            <person name="Martin F."/>
            <person name="Silar P."/>
            <person name="Natvig D.O."/>
            <person name="Lalanne C."/>
            <person name="Gautier V."/>
            <person name="Ament-Velasquez S.L."/>
            <person name="Kruys A."/>
            <person name="Hutchinson M.I."/>
            <person name="Powell A.J."/>
            <person name="Barry K."/>
            <person name="Miller A.N."/>
            <person name="Grigoriev I.V."/>
            <person name="Debuchy R."/>
            <person name="Gladieux P."/>
            <person name="Hiltunen Thoren M."/>
            <person name="Johannesson H."/>
        </authorList>
    </citation>
    <scope>NUCLEOTIDE SEQUENCE</scope>
    <source>
        <strain evidence="3">CBS 990.96</strain>
    </source>
</reference>
<evidence type="ECO:0000256" key="1">
    <source>
        <dbReference type="SAM" id="MobiDB-lite"/>
    </source>
</evidence>
<dbReference type="PANTHER" id="PTHR21310:SF13">
    <property type="entry name" value="AMINOGLYCOSIDE PHOSPHOTRANSFERASE DOMAIN-CONTAINING PROTEIN"/>
    <property type="match status" value="1"/>
</dbReference>